<gene>
    <name evidence="2" type="ORF">HPU229334_02125</name>
</gene>
<dbReference type="AlphaFoldDB" id="A0A0N1E9D8"/>
<dbReference type="PATRIC" id="fig|35818.11.peg.419"/>
<accession>A0A0N1E9D8</accession>
<feature type="compositionally biased region" description="Basic and acidic residues" evidence="1">
    <location>
        <begin position="26"/>
        <end position="50"/>
    </location>
</feature>
<dbReference type="Proteomes" id="UP000037997">
    <property type="component" value="Unassembled WGS sequence"/>
</dbReference>
<proteinExistence type="predicted"/>
<comment type="caution">
    <text evidence="2">The sequence shown here is derived from an EMBL/GenBank/DDBJ whole genome shotgun (WGS) entry which is preliminary data.</text>
</comment>
<feature type="non-terminal residue" evidence="2">
    <location>
        <position position="1"/>
    </location>
</feature>
<dbReference type="RefSeq" id="WP_054198797.1">
    <property type="nucleotide sequence ID" value="NZ_JNOC01000152.1"/>
</dbReference>
<feature type="compositionally biased region" description="Polar residues" evidence="1">
    <location>
        <begin position="51"/>
        <end position="60"/>
    </location>
</feature>
<dbReference type="EMBL" id="JNOC01000152">
    <property type="protein sequence ID" value="KPH52256.1"/>
    <property type="molecule type" value="Genomic_DNA"/>
</dbReference>
<protein>
    <submittedName>
        <fullName evidence="2">Uncharacterized protein</fullName>
    </submittedName>
</protein>
<evidence type="ECO:0000256" key="1">
    <source>
        <dbReference type="SAM" id="MobiDB-lite"/>
    </source>
</evidence>
<feature type="region of interest" description="Disordered" evidence="1">
    <location>
        <begin position="1"/>
        <end position="60"/>
    </location>
</feature>
<feature type="compositionally biased region" description="Basic and acidic residues" evidence="1">
    <location>
        <begin position="1"/>
        <end position="18"/>
    </location>
</feature>
<evidence type="ECO:0000313" key="3">
    <source>
        <dbReference type="Proteomes" id="UP000037997"/>
    </source>
</evidence>
<sequence>SIEELDSKESQANKKDLDSINSKQSNIKESKEYKERLDSKESQVGKKDSESNFSSTLKVA</sequence>
<organism evidence="2 3">
    <name type="scientific">Helicobacter pullorum</name>
    <dbReference type="NCBI Taxonomy" id="35818"/>
    <lineage>
        <taxon>Bacteria</taxon>
        <taxon>Pseudomonadati</taxon>
        <taxon>Campylobacterota</taxon>
        <taxon>Epsilonproteobacteria</taxon>
        <taxon>Campylobacterales</taxon>
        <taxon>Helicobacteraceae</taxon>
        <taxon>Helicobacter</taxon>
    </lineage>
</organism>
<name>A0A0N1E9D8_9HELI</name>
<evidence type="ECO:0000313" key="2">
    <source>
        <dbReference type="EMBL" id="KPH52256.1"/>
    </source>
</evidence>
<reference evidence="2 3" key="1">
    <citation type="submission" date="2014-06" db="EMBL/GenBank/DDBJ databases">
        <title>Helicobacter pullorum isolates in fresh chicken meat - phenotypic and genotypic features.</title>
        <authorList>
            <person name="Borges V."/>
            <person name="Santos A."/>
            <person name="Correia C.B."/>
            <person name="Saraiva M."/>
            <person name="Menard A."/>
            <person name="Vieira L."/>
            <person name="Sampaio D.A."/>
            <person name="Gomes J.P."/>
            <person name="Oleastro M."/>
        </authorList>
    </citation>
    <scope>NUCLEOTIDE SEQUENCE [LARGE SCALE GENOMIC DNA]</scope>
    <source>
        <strain evidence="2 3">229334/12</strain>
    </source>
</reference>